<accession>A0ABX2TJG4</accession>
<evidence type="ECO:0000313" key="2">
    <source>
        <dbReference type="Proteomes" id="UP000584642"/>
    </source>
</evidence>
<evidence type="ECO:0000313" key="1">
    <source>
        <dbReference type="EMBL" id="NYZ24491.1"/>
    </source>
</evidence>
<proteinExistence type="predicted"/>
<keyword evidence="2" id="KW-1185">Reference proteome</keyword>
<organism evidence="1 2">
    <name type="scientific">Azospirillum oleiclasticum</name>
    <dbReference type="NCBI Taxonomy" id="2735135"/>
    <lineage>
        <taxon>Bacteria</taxon>
        <taxon>Pseudomonadati</taxon>
        <taxon>Pseudomonadota</taxon>
        <taxon>Alphaproteobacteria</taxon>
        <taxon>Rhodospirillales</taxon>
        <taxon>Azospirillaceae</taxon>
        <taxon>Azospirillum</taxon>
    </lineage>
</organism>
<dbReference type="EMBL" id="JABFDB010000041">
    <property type="protein sequence ID" value="NYZ24491.1"/>
    <property type="molecule type" value="Genomic_DNA"/>
</dbReference>
<sequence length="160" mass="16853">MTDPVRAAIVAALETVPAIGAVHAFERYAPQSQAMQALYRWTNPDTGAAEIRGWFVSLVSERYGAPRAGRGTVVGGWLITGLLAVQDAAASELTIAALARAVVARLAADPTLGGTVGRLCDGRNGPATDVGAQIERIEPVMFAGVLCHRARLSLVTERFQ</sequence>
<gene>
    <name evidence="1" type="ORF">HND93_32715</name>
</gene>
<protein>
    <recommendedName>
        <fullName evidence="3">DUF1834 domain-containing protein</fullName>
    </recommendedName>
</protein>
<comment type="caution">
    <text evidence="1">The sequence shown here is derived from an EMBL/GenBank/DDBJ whole genome shotgun (WGS) entry which is preliminary data.</text>
</comment>
<name>A0ABX2TJG4_9PROT</name>
<reference evidence="1 2" key="1">
    <citation type="submission" date="2020-05" db="EMBL/GenBank/DDBJ databases">
        <title>Azospirillum oleiclasticum sp. nov, a nitrogen-fixing and heavy crude oil-emulsifying bacterium isolated from the crude oil of Yumen Oilfield.</title>
        <authorList>
            <person name="Wu D."/>
            <person name="Cai M."/>
            <person name="Zhang X."/>
        </authorList>
    </citation>
    <scope>NUCLEOTIDE SEQUENCE [LARGE SCALE GENOMIC DNA]</scope>
    <source>
        <strain evidence="1 2">ROY-1-1-2</strain>
    </source>
</reference>
<dbReference type="Proteomes" id="UP000584642">
    <property type="component" value="Unassembled WGS sequence"/>
</dbReference>
<evidence type="ECO:0008006" key="3">
    <source>
        <dbReference type="Google" id="ProtNLM"/>
    </source>
</evidence>
<dbReference type="RefSeq" id="WP_180286270.1">
    <property type="nucleotide sequence ID" value="NZ_JABFDB010000041.1"/>
</dbReference>